<dbReference type="Pfam" id="PF17900">
    <property type="entry name" value="Peptidase_M1_N"/>
    <property type="match status" value="1"/>
</dbReference>
<evidence type="ECO:0000313" key="19">
    <source>
        <dbReference type="EnsemblMetazoa" id="ACUA019087-PA"/>
    </source>
</evidence>
<dbReference type="Gene3D" id="1.10.390.10">
    <property type="entry name" value="Neutral Protease Domain 2"/>
    <property type="match status" value="1"/>
</dbReference>
<evidence type="ECO:0000256" key="8">
    <source>
        <dbReference type="ARBA" id="ARBA00022833"/>
    </source>
</evidence>
<evidence type="ECO:0000256" key="3">
    <source>
        <dbReference type="ARBA" id="ARBA00010136"/>
    </source>
</evidence>
<dbReference type="EMBL" id="AXCM01004661">
    <property type="status" value="NOT_ANNOTATED_CDS"/>
    <property type="molecule type" value="Genomic_DNA"/>
</dbReference>
<keyword evidence="20" id="KW-1185">Reference proteome</keyword>
<dbReference type="PANTHER" id="PTHR11533">
    <property type="entry name" value="PROTEASE M1 ZINC METALLOPROTEASE"/>
    <property type="match status" value="1"/>
</dbReference>
<feature type="region of interest" description="Disordered" evidence="14">
    <location>
        <begin position="337"/>
        <end position="369"/>
    </location>
</feature>
<keyword evidence="10 15" id="KW-1133">Transmembrane helix</keyword>
<protein>
    <recommendedName>
        <fullName evidence="21">Aminopeptidase</fullName>
    </recommendedName>
</protein>
<dbReference type="GO" id="GO:0005737">
    <property type="term" value="C:cytoplasm"/>
    <property type="evidence" value="ECO:0007669"/>
    <property type="project" value="TreeGrafter"/>
</dbReference>
<dbReference type="GO" id="GO:0016020">
    <property type="term" value="C:membrane"/>
    <property type="evidence" value="ECO:0007669"/>
    <property type="project" value="UniProtKB-SubCell"/>
</dbReference>
<keyword evidence="9" id="KW-0735">Signal-anchor</keyword>
<evidence type="ECO:0000256" key="2">
    <source>
        <dbReference type="ARBA" id="ARBA00004606"/>
    </source>
</evidence>
<feature type="domain" description="ERAP1-like C-terminal" evidence="17">
    <location>
        <begin position="790"/>
        <end position="1105"/>
    </location>
</feature>
<feature type="compositionally biased region" description="Acidic residues" evidence="14">
    <location>
        <begin position="1392"/>
        <end position="1407"/>
    </location>
</feature>
<keyword evidence="13" id="KW-0325">Glycoprotein</keyword>
<dbReference type="STRING" id="139723.A0A182MII1"/>
<dbReference type="InterPro" id="IPR027268">
    <property type="entry name" value="Peptidase_M4/M1_CTD_sf"/>
</dbReference>
<feature type="transmembrane region" description="Helical" evidence="15">
    <location>
        <begin position="61"/>
        <end position="83"/>
    </location>
</feature>
<dbReference type="InterPro" id="IPR024571">
    <property type="entry name" value="ERAP1-like_C_dom"/>
</dbReference>
<dbReference type="GO" id="GO:0008237">
    <property type="term" value="F:metallopeptidase activity"/>
    <property type="evidence" value="ECO:0007669"/>
    <property type="project" value="UniProtKB-KW"/>
</dbReference>
<comment type="similarity">
    <text evidence="3">Belongs to the peptidase M1 family.</text>
</comment>
<evidence type="ECO:0000256" key="12">
    <source>
        <dbReference type="ARBA" id="ARBA00023136"/>
    </source>
</evidence>
<dbReference type="SUPFAM" id="SSF63737">
    <property type="entry name" value="Leukotriene A4 hydrolase N-terminal domain"/>
    <property type="match status" value="1"/>
</dbReference>
<keyword evidence="11" id="KW-0482">Metalloprotease</keyword>
<feature type="region of interest" description="Disordered" evidence="14">
    <location>
        <begin position="1235"/>
        <end position="1256"/>
    </location>
</feature>
<feature type="compositionally biased region" description="Low complexity" evidence="14">
    <location>
        <begin position="337"/>
        <end position="350"/>
    </location>
</feature>
<sequence>MKRRNDYKVAMAESVELEPLGGMDKLSETDSKKRNGINKFGGDSSSRPVRDGVAVCSQKRALFVTAIVLGTLLATALVIAYAGPQTVCPCAGKIPPGYVPDGYNSSEPFQPIATNGQPFPWLLPTLPNNVKPNRYILTIHPNLTTLDVKGQVSIELYVEKETNFVVLHAQDLNITEKALVGPKGFALKILRMLEYTPRQQLYIETREKLRKKANYTLSIRWHSKMILDQFEGDFDMKKTLAATVLKPGSTRKAFPCFDEPHLRAAFKISLFRDRFHIGLSNSIVQDTDDVGFYMGTGLLRDDFAETPPLPPDSVSWVISDFKRELLEPSAKYQKVNASSNGASSASKQAGGTVGTGIANGKPPTSKVAKTDKKPFRHLTAVLLSKNLFKLTNNPPTQEPSQMVSNVTISAGESTTVAKQNGTTVMQEQDAVWSGDTAMIRTAPAYSFYAPETHIAKGSFILHTSRDILEYLQQWLSVAYPLSKLDFVALPSLLDDLSSSLGLIVCRTSFLNEPTAISSKEYHMSVVKISEGIVKQYFGGLISPKAWKHKWLWEGLIRYLSRFLLATIQPLWPMKELFLIDTLTKALDIDALQGWESISAGASDSGNNDPFYVDKSAALMSMLQSAIGERNFRQCLGKFLKTYQFQTAEPSDLWAICAKQVNNSKYVKEMMNQWTNTAAFPLLNVTMNGTSLIVRQTGFRPAEYLAIYDEPTDEIEQDGGGARSTTTTAAPVDPTGKSAADAGSRWIFPIHYITDVLNTNETSIENKEQQSLIIWLNSSEVIITLNHTAQWIKLNHGQTGYYRVLYDEANWAKLVEQMQINNAVFSTQDRVGLVSDIFTLCHANLIPCHAAMELISYFPKEKEWGPIVLGTSHLEKWRKILKYSECYLVLAEYVRQNLEKSIQVLGWEDTGEDETKLLRPVLMLSAALWEEAETIKFAKGLVTNFTTHSIPIPPNLRSVAYIGSVLSGEFQYWQFCWDRYMAVRREKSSVLEERMELLRALGVTKDAWLQNRLLSHVITLPVFEIVQVLDAIAGTPTGGAMACRFLQAKWFDFQSKLGRGTVQFARVISAITQYGSTKFDYDELKSLVERFGDGPGLKLLNMTLSTVAANVEWNLHLWLSLIYRECSRWRQNRNHYRLHTVTTDRWSTSISLLRIDPENYLDLQWGGRLARVGDAGGWQLELLAAGPDYSNQSYVNRKFLPPIIEDLSRFEQPFIEQNHRGLQTYLLNVLDSNDDSTSAGTIAEERPPSPVPSVASGGGGTAVLPAAHNATMNVLANFDVDAEDIFLSTNLFEETTSVFEQTMADLSEYDNILLETPMLKFDAGASMPDLEGTIMRARSLMNSASEQASKRSEVKVEQEEEKATTSTSATAPPMHGDTKSMAATRGNKTRAYEDEEEDDDDDDLPEDGQDNKAAIQRQIKEQINTQQKHLVSTDLDSAEVTVKKESTDPANDTTVAPAAASQDLTQEEMDLIEVLWKQDVDLGFTLNNAALSSAPEGTSSSASEGASATNIKCDTEDDLEKLKVLLEIKNDKNADYEKNPEAADESSLVDPWAGLSYTIDTETGE</sequence>
<dbReference type="GO" id="GO:0005615">
    <property type="term" value="C:extracellular space"/>
    <property type="evidence" value="ECO:0007669"/>
    <property type="project" value="TreeGrafter"/>
</dbReference>
<keyword evidence="5 15" id="KW-0812">Transmembrane</keyword>
<evidence type="ECO:0000256" key="6">
    <source>
        <dbReference type="ARBA" id="ARBA00022723"/>
    </source>
</evidence>
<dbReference type="PANTHER" id="PTHR11533:SF299">
    <property type="entry name" value="AMINOPEPTIDASE"/>
    <property type="match status" value="1"/>
</dbReference>
<evidence type="ECO:0000256" key="10">
    <source>
        <dbReference type="ARBA" id="ARBA00022989"/>
    </source>
</evidence>
<keyword evidence="8" id="KW-0862">Zinc</keyword>
<dbReference type="Gene3D" id="2.60.40.1910">
    <property type="match status" value="1"/>
</dbReference>
<keyword evidence="12 15" id="KW-0472">Membrane</keyword>
<reference evidence="20" key="1">
    <citation type="submission" date="2013-09" db="EMBL/GenBank/DDBJ databases">
        <title>The Genome Sequence of Anopheles culicifacies species A.</title>
        <authorList>
            <consortium name="The Broad Institute Genomics Platform"/>
            <person name="Neafsey D.E."/>
            <person name="Besansky N."/>
            <person name="Howell P."/>
            <person name="Walton C."/>
            <person name="Young S.K."/>
            <person name="Zeng Q."/>
            <person name="Gargeya S."/>
            <person name="Fitzgerald M."/>
            <person name="Haas B."/>
            <person name="Abouelleil A."/>
            <person name="Allen A.W."/>
            <person name="Alvarado L."/>
            <person name="Arachchi H.M."/>
            <person name="Berlin A.M."/>
            <person name="Chapman S.B."/>
            <person name="Gainer-Dewar J."/>
            <person name="Goldberg J."/>
            <person name="Griggs A."/>
            <person name="Gujja S."/>
            <person name="Hansen M."/>
            <person name="Howarth C."/>
            <person name="Imamovic A."/>
            <person name="Ireland A."/>
            <person name="Larimer J."/>
            <person name="McCowan C."/>
            <person name="Murphy C."/>
            <person name="Pearson M."/>
            <person name="Poon T.W."/>
            <person name="Priest M."/>
            <person name="Roberts A."/>
            <person name="Saif S."/>
            <person name="Shea T."/>
            <person name="Sisk P."/>
            <person name="Sykes S."/>
            <person name="Wortman J."/>
            <person name="Nusbaum C."/>
            <person name="Birren B."/>
        </authorList>
    </citation>
    <scope>NUCLEOTIDE SEQUENCE [LARGE SCALE GENOMIC DNA]</scope>
    <source>
        <strain evidence="20">A-37</strain>
    </source>
</reference>
<dbReference type="Proteomes" id="UP000075883">
    <property type="component" value="Unassembled WGS sequence"/>
</dbReference>
<evidence type="ECO:0000259" key="18">
    <source>
        <dbReference type="Pfam" id="PF17900"/>
    </source>
</evidence>
<feature type="region of interest" description="Disordered" evidence="14">
    <location>
        <begin position="1491"/>
        <end position="1510"/>
    </location>
</feature>
<evidence type="ECO:0000256" key="11">
    <source>
        <dbReference type="ARBA" id="ARBA00023049"/>
    </source>
</evidence>
<proteinExistence type="inferred from homology"/>
<evidence type="ECO:0000256" key="15">
    <source>
        <dbReference type="SAM" id="Phobius"/>
    </source>
</evidence>
<evidence type="ECO:0000313" key="20">
    <source>
        <dbReference type="Proteomes" id="UP000075883"/>
    </source>
</evidence>
<evidence type="ECO:0000259" key="16">
    <source>
        <dbReference type="Pfam" id="PF01433"/>
    </source>
</evidence>
<reference evidence="19" key="2">
    <citation type="submission" date="2020-05" db="UniProtKB">
        <authorList>
            <consortium name="EnsemblMetazoa"/>
        </authorList>
    </citation>
    <scope>IDENTIFICATION</scope>
    <source>
        <strain evidence="19">A-37</strain>
    </source>
</reference>
<name>A0A182MII1_9DIPT</name>
<accession>A0A182MII1</accession>
<keyword evidence="7" id="KW-0378">Hydrolase</keyword>
<evidence type="ECO:0000256" key="5">
    <source>
        <dbReference type="ARBA" id="ARBA00022692"/>
    </source>
</evidence>
<dbReference type="GO" id="GO:0008270">
    <property type="term" value="F:zinc ion binding"/>
    <property type="evidence" value="ECO:0007669"/>
    <property type="project" value="InterPro"/>
</dbReference>
<dbReference type="Gene3D" id="2.60.40.1730">
    <property type="entry name" value="tricorn interacting facor f3 domain"/>
    <property type="match status" value="1"/>
</dbReference>
<dbReference type="VEuPathDB" id="VectorBase:ACUA019087"/>
<keyword evidence="6" id="KW-0479">Metal-binding</keyword>
<dbReference type="FunFam" id="2.60.40.1730:FF:000001">
    <property type="entry name" value="Leucyl-cystinyl aminopeptidase"/>
    <property type="match status" value="1"/>
</dbReference>
<evidence type="ECO:0008006" key="21">
    <source>
        <dbReference type="Google" id="ProtNLM"/>
    </source>
</evidence>
<dbReference type="FunFam" id="1.10.390.10:FF:000017">
    <property type="entry name" value="Uncharacterized protein, isoform A"/>
    <property type="match status" value="1"/>
</dbReference>
<feature type="region of interest" description="Disordered" evidence="14">
    <location>
        <begin position="1341"/>
        <end position="1408"/>
    </location>
</feature>
<feature type="compositionally biased region" description="Basic and acidic residues" evidence="14">
    <location>
        <begin position="1347"/>
        <end position="1362"/>
    </location>
</feature>
<comment type="cofactor">
    <cofactor evidence="1">
        <name>Zn(2+)</name>
        <dbReference type="ChEBI" id="CHEBI:29105"/>
    </cofactor>
</comment>
<dbReference type="InterPro" id="IPR045357">
    <property type="entry name" value="Aminopeptidase_N-like_N"/>
</dbReference>
<dbReference type="InterPro" id="IPR050344">
    <property type="entry name" value="Peptidase_M1_aminopeptidases"/>
</dbReference>
<evidence type="ECO:0000256" key="4">
    <source>
        <dbReference type="ARBA" id="ARBA00022670"/>
    </source>
</evidence>
<feature type="domain" description="Aminopeptidase N-like N-terminal" evidence="18">
    <location>
        <begin position="131"/>
        <end position="310"/>
    </location>
</feature>
<dbReference type="InterPro" id="IPR014782">
    <property type="entry name" value="Peptidase_M1_dom"/>
</dbReference>
<dbReference type="InterPro" id="IPR042097">
    <property type="entry name" value="Aminopeptidase_N-like_N_sf"/>
</dbReference>
<evidence type="ECO:0000256" key="9">
    <source>
        <dbReference type="ARBA" id="ARBA00022968"/>
    </source>
</evidence>
<dbReference type="Gene3D" id="1.25.50.20">
    <property type="match status" value="1"/>
</dbReference>
<evidence type="ECO:0000256" key="14">
    <source>
        <dbReference type="SAM" id="MobiDB-lite"/>
    </source>
</evidence>
<feature type="compositionally biased region" description="Low complexity" evidence="14">
    <location>
        <begin position="1491"/>
        <end position="1508"/>
    </location>
</feature>
<keyword evidence="4" id="KW-0645">Protease</keyword>
<dbReference type="EnsemblMetazoa" id="ACUA019087-RA">
    <property type="protein sequence ID" value="ACUA019087-PA"/>
    <property type="gene ID" value="ACUA019087"/>
</dbReference>
<comment type="subcellular location">
    <subcellularLocation>
        <location evidence="2">Membrane</location>
        <topology evidence="2">Single-pass type II membrane protein</topology>
    </subcellularLocation>
</comment>
<evidence type="ECO:0000256" key="13">
    <source>
        <dbReference type="ARBA" id="ARBA00023180"/>
    </source>
</evidence>
<feature type="region of interest" description="Disordered" evidence="14">
    <location>
        <begin position="20"/>
        <end position="48"/>
    </location>
</feature>
<dbReference type="SUPFAM" id="SSF55486">
    <property type="entry name" value="Metalloproteases ('zincins'), catalytic domain"/>
    <property type="match status" value="1"/>
</dbReference>
<dbReference type="GO" id="GO:0006508">
    <property type="term" value="P:proteolysis"/>
    <property type="evidence" value="ECO:0007669"/>
    <property type="project" value="UniProtKB-KW"/>
</dbReference>
<evidence type="ECO:0000256" key="1">
    <source>
        <dbReference type="ARBA" id="ARBA00001947"/>
    </source>
</evidence>
<dbReference type="Pfam" id="PF11838">
    <property type="entry name" value="ERAP1_C"/>
    <property type="match status" value="1"/>
</dbReference>
<feature type="region of interest" description="Disordered" evidence="14">
    <location>
        <begin position="713"/>
        <end position="736"/>
    </location>
</feature>
<organism evidence="19 20">
    <name type="scientific">Anopheles culicifacies</name>
    <dbReference type="NCBI Taxonomy" id="139723"/>
    <lineage>
        <taxon>Eukaryota</taxon>
        <taxon>Metazoa</taxon>
        <taxon>Ecdysozoa</taxon>
        <taxon>Arthropoda</taxon>
        <taxon>Hexapoda</taxon>
        <taxon>Insecta</taxon>
        <taxon>Pterygota</taxon>
        <taxon>Neoptera</taxon>
        <taxon>Endopterygota</taxon>
        <taxon>Diptera</taxon>
        <taxon>Nematocera</taxon>
        <taxon>Culicoidea</taxon>
        <taxon>Culicidae</taxon>
        <taxon>Anophelinae</taxon>
        <taxon>Anopheles</taxon>
        <taxon>culicifacies species complex</taxon>
    </lineage>
</organism>
<evidence type="ECO:0000256" key="7">
    <source>
        <dbReference type="ARBA" id="ARBA00022801"/>
    </source>
</evidence>
<feature type="domain" description="Peptidase M1 membrane alanine aminopeptidase" evidence="16">
    <location>
        <begin position="461"/>
        <end position="673"/>
    </location>
</feature>
<evidence type="ECO:0000259" key="17">
    <source>
        <dbReference type="Pfam" id="PF11838"/>
    </source>
</evidence>
<dbReference type="Pfam" id="PF01433">
    <property type="entry name" value="Peptidase_M1"/>
    <property type="match status" value="1"/>
</dbReference>